<dbReference type="EMBL" id="MT144206">
    <property type="protein sequence ID" value="QJA50609.1"/>
    <property type="molecule type" value="Genomic_DNA"/>
</dbReference>
<organism evidence="2">
    <name type="scientific">viral metagenome</name>
    <dbReference type="NCBI Taxonomy" id="1070528"/>
    <lineage>
        <taxon>unclassified sequences</taxon>
        <taxon>metagenomes</taxon>
        <taxon>organismal metagenomes</taxon>
    </lineage>
</organism>
<keyword evidence="1" id="KW-0812">Transmembrane</keyword>
<accession>A0A6H1ZT09</accession>
<protein>
    <submittedName>
        <fullName evidence="2">Uncharacterized protein</fullName>
    </submittedName>
</protein>
<dbReference type="AlphaFoldDB" id="A0A6H1ZT09"/>
<feature type="transmembrane region" description="Helical" evidence="1">
    <location>
        <begin position="6"/>
        <end position="30"/>
    </location>
</feature>
<evidence type="ECO:0000313" key="2">
    <source>
        <dbReference type="EMBL" id="QJA50609.1"/>
    </source>
</evidence>
<gene>
    <name evidence="2" type="ORF">TM448A01832_0011</name>
</gene>
<proteinExistence type="predicted"/>
<reference evidence="2" key="1">
    <citation type="submission" date="2020-03" db="EMBL/GenBank/DDBJ databases">
        <title>The deep terrestrial virosphere.</title>
        <authorList>
            <person name="Holmfeldt K."/>
            <person name="Nilsson E."/>
            <person name="Simone D."/>
            <person name="Lopez-Fernandez M."/>
            <person name="Wu X."/>
            <person name="de Brujin I."/>
            <person name="Lundin D."/>
            <person name="Andersson A."/>
            <person name="Bertilsson S."/>
            <person name="Dopson M."/>
        </authorList>
    </citation>
    <scope>NUCLEOTIDE SEQUENCE</scope>
    <source>
        <strain evidence="2">TM448A01832</strain>
    </source>
</reference>
<evidence type="ECO:0000256" key="1">
    <source>
        <dbReference type="SAM" id="Phobius"/>
    </source>
</evidence>
<sequence>MFTLRGSLILIALMVSVLGIIVILNTILYLMGMSSCARSGVLTINGAIWGFAAVQWCRVICVVSKA</sequence>
<keyword evidence="1" id="KW-0472">Membrane</keyword>
<keyword evidence="1" id="KW-1133">Transmembrane helix</keyword>
<name>A0A6H1ZT09_9ZZZZ</name>